<reference evidence="1 2" key="1">
    <citation type="submission" date="2013-12" db="EMBL/GenBank/DDBJ databases">
        <title>Draft genome of the parsitic nematode Ancylostoma duodenale.</title>
        <authorList>
            <person name="Mitreva M."/>
        </authorList>
    </citation>
    <scope>NUCLEOTIDE SEQUENCE [LARGE SCALE GENOMIC DNA]</scope>
    <source>
        <strain evidence="1 2">Zhejiang</strain>
    </source>
</reference>
<dbReference type="EMBL" id="KN727307">
    <property type="protein sequence ID" value="KIH65998.1"/>
    <property type="molecule type" value="Genomic_DNA"/>
</dbReference>
<gene>
    <name evidence="1" type="ORF">ANCDUO_03677</name>
</gene>
<dbReference type="Proteomes" id="UP000054047">
    <property type="component" value="Unassembled WGS sequence"/>
</dbReference>
<proteinExistence type="predicted"/>
<name>A0A0C2D8F6_9BILA</name>
<keyword evidence="2" id="KW-1185">Reference proteome</keyword>
<accession>A0A0C2D8F6</accession>
<protein>
    <submittedName>
        <fullName evidence="1">Uncharacterized protein</fullName>
    </submittedName>
</protein>
<evidence type="ECO:0000313" key="2">
    <source>
        <dbReference type="Proteomes" id="UP000054047"/>
    </source>
</evidence>
<organism evidence="1 2">
    <name type="scientific">Ancylostoma duodenale</name>
    <dbReference type="NCBI Taxonomy" id="51022"/>
    <lineage>
        <taxon>Eukaryota</taxon>
        <taxon>Metazoa</taxon>
        <taxon>Ecdysozoa</taxon>
        <taxon>Nematoda</taxon>
        <taxon>Chromadorea</taxon>
        <taxon>Rhabditida</taxon>
        <taxon>Rhabditina</taxon>
        <taxon>Rhabditomorpha</taxon>
        <taxon>Strongyloidea</taxon>
        <taxon>Ancylostomatidae</taxon>
        <taxon>Ancylostomatinae</taxon>
        <taxon>Ancylostoma</taxon>
    </lineage>
</organism>
<sequence>MKLHHLQRKGHRVGVGLVLLMTILKETNVEKRRFDGNSLNRRHGRNNYIYYSSGGSNGGRSPPPEIPLLSAVPPPGVKKPMGKRVIPHYLKVDVRGHCGHHCEELPMLNTVYAPPDTKDNLFGVYVGFRDVFYIRPFVNLLYTPVKVRVDNPLLIPAD</sequence>
<dbReference type="AlphaFoldDB" id="A0A0C2D8F6"/>
<evidence type="ECO:0000313" key="1">
    <source>
        <dbReference type="EMBL" id="KIH65998.1"/>
    </source>
</evidence>